<dbReference type="Gene3D" id="1.20.5.510">
    <property type="entry name" value="Single helix bin"/>
    <property type="match status" value="1"/>
</dbReference>
<keyword evidence="7" id="KW-1015">Disulfide bond</keyword>
<evidence type="ECO:0000256" key="2">
    <source>
        <dbReference type="ARBA" id="ARBA00004613"/>
    </source>
</evidence>
<sequence>MAQVNVDHFPVCAQPCMRFDARDHDSDCKSYSDAVCVCKNPALISDITSCFHKRCTRDALVAKAKELALDMCTLVGVGGDTKAHTADPPTSATVSPESSASGTPVPPSIPSEEPSQPDTQVDTSSSEDSSKPPNKLAIALGASFGVVFFVAFVGIAFVMIRRRKAKKNTGFETENVGSYVVSEGNVCSYVVSDGNVSSGGLKPKPSIEYHAAEAACKEVVEAPDTSVWTTQRGC</sequence>
<keyword evidence="6" id="KW-0732">Signal</keyword>
<name>A0A3N4ICT8_ASCIM</name>
<keyword evidence="11" id="KW-0472">Membrane</keyword>
<keyword evidence="11" id="KW-1133">Transmembrane helix</keyword>
<dbReference type="GO" id="GO:0005576">
    <property type="term" value="C:extracellular region"/>
    <property type="evidence" value="ECO:0007669"/>
    <property type="project" value="UniProtKB-SubCell"/>
</dbReference>
<keyword evidence="9" id="KW-0408">Iron</keyword>
<comment type="caution">
    <text evidence="9">Lacks conserved residue(s) required for the propagation of feature annotation.</text>
</comment>
<dbReference type="GO" id="GO:0098552">
    <property type="term" value="C:side of membrane"/>
    <property type="evidence" value="ECO:0007669"/>
    <property type="project" value="UniProtKB-KW"/>
</dbReference>
<comment type="subcellular location">
    <subcellularLocation>
        <location evidence="1">Membrane</location>
        <topology evidence="1">Lipid-anchor</topology>
        <topology evidence="1">GPI-anchor</topology>
    </subcellularLocation>
    <subcellularLocation>
        <location evidence="2">Secreted</location>
    </subcellularLocation>
</comment>
<evidence type="ECO:0000256" key="6">
    <source>
        <dbReference type="ARBA" id="ARBA00022729"/>
    </source>
</evidence>
<evidence type="ECO:0000256" key="8">
    <source>
        <dbReference type="ARBA" id="ARBA00023288"/>
    </source>
</evidence>
<dbReference type="EMBL" id="ML119666">
    <property type="protein sequence ID" value="RPA83267.1"/>
    <property type="molecule type" value="Genomic_DNA"/>
</dbReference>
<protein>
    <recommendedName>
        <fullName evidence="12">CFEM domain-containing protein</fullName>
    </recommendedName>
</protein>
<feature type="binding site" description="axial binding residue" evidence="9">
    <location>
        <position position="33"/>
    </location>
    <ligand>
        <name>heme</name>
        <dbReference type="ChEBI" id="CHEBI:30413"/>
    </ligand>
    <ligandPart>
        <name>Fe</name>
        <dbReference type="ChEBI" id="CHEBI:18248"/>
    </ligandPart>
</feature>
<keyword evidence="8" id="KW-0449">Lipoprotein</keyword>
<dbReference type="GO" id="GO:0046872">
    <property type="term" value="F:metal ion binding"/>
    <property type="evidence" value="ECO:0007669"/>
    <property type="project" value="UniProtKB-UniRule"/>
</dbReference>
<feature type="region of interest" description="Disordered" evidence="10">
    <location>
        <begin position="83"/>
        <end position="132"/>
    </location>
</feature>
<accession>A0A3N4ICT8</accession>
<evidence type="ECO:0000313" key="13">
    <source>
        <dbReference type="EMBL" id="RPA83267.1"/>
    </source>
</evidence>
<proteinExistence type="inferred from homology"/>
<keyword evidence="11" id="KW-0812">Transmembrane</keyword>
<keyword evidence="5" id="KW-0325">Glycoprotein</keyword>
<keyword evidence="9" id="KW-0479">Metal-binding</keyword>
<evidence type="ECO:0000256" key="5">
    <source>
        <dbReference type="ARBA" id="ARBA00022622"/>
    </source>
</evidence>
<feature type="domain" description="CFEM" evidence="12">
    <location>
        <begin position="1"/>
        <end position="103"/>
    </location>
</feature>
<evidence type="ECO:0000256" key="10">
    <source>
        <dbReference type="SAM" id="MobiDB-lite"/>
    </source>
</evidence>
<evidence type="ECO:0000256" key="3">
    <source>
        <dbReference type="ARBA" id="ARBA00010031"/>
    </source>
</evidence>
<dbReference type="InterPro" id="IPR008427">
    <property type="entry name" value="Extracellular_membr_CFEM_dom"/>
</dbReference>
<evidence type="ECO:0000256" key="4">
    <source>
        <dbReference type="ARBA" id="ARBA00022525"/>
    </source>
</evidence>
<evidence type="ECO:0000256" key="9">
    <source>
        <dbReference type="PROSITE-ProRule" id="PRU01356"/>
    </source>
</evidence>
<organism evidence="13 14">
    <name type="scientific">Ascobolus immersus RN42</name>
    <dbReference type="NCBI Taxonomy" id="1160509"/>
    <lineage>
        <taxon>Eukaryota</taxon>
        <taxon>Fungi</taxon>
        <taxon>Dikarya</taxon>
        <taxon>Ascomycota</taxon>
        <taxon>Pezizomycotina</taxon>
        <taxon>Pezizomycetes</taxon>
        <taxon>Pezizales</taxon>
        <taxon>Ascobolaceae</taxon>
        <taxon>Ascobolus</taxon>
    </lineage>
</organism>
<dbReference type="AlphaFoldDB" id="A0A3N4ICT8"/>
<dbReference type="SMART" id="SM00747">
    <property type="entry name" value="CFEM"/>
    <property type="match status" value="1"/>
</dbReference>
<keyword evidence="4" id="KW-0964">Secreted</keyword>
<evidence type="ECO:0000256" key="7">
    <source>
        <dbReference type="ARBA" id="ARBA00023157"/>
    </source>
</evidence>
<evidence type="ECO:0000256" key="1">
    <source>
        <dbReference type="ARBA" id="ARBA00004589"/>
    </source>
</evidence>
<gene>
    <name evidence="13" type="ORF">BJ508DRAFT_324849</name>
</gene>
<keyword evidence="5" id="KW-0336">GPI-anchor</keyword>
<dbReference type="PROSITE" id="PS52012">
    <property type="entry name" value="CFEM"/>
    <property type="match status" value="1"/>
</dbReference>
<evidence type="ECO:0000256" key="11">
    <source>
        <dbReference type="SAM" id="Phobius"/>
    </source>
</evidence>
<evidence type="ECO:0000259" key="12">
    <source>
        <dbReference type="PROSITE" id="PS52012"/>
    </source>
</evidence>
<feature type="compositionally biased region" description="Polar residues" evidence="10">
    <location>
        <begin position="88"/>
        <end position="102"/>
    </location>
</feature>
<dbReference type="Pfam" id="PF05730">
    <property type="entry name" value="CFEM"/>
    <property type="match status" value="1"/>
</dbReference>
<evidence type="ECO:0000313" key="14">
    <source>
        <dbReference type="Proteomes" id="UP000275078"/>
    </source>
</evidence>
<keyword evidence="9" id="KW-0349">Heme</keyword>
<feature type="transmembrane region" description="Helical" evidence="11">
    <location>
        <begin position="136"/>
        <end position="160"/>
    </location>
</feature>
<keyword evidence="14" id="KW-1185">Reference proteome</keyword>
<reference evidence="13 14" key="1">
    <citation type="journal article" date="2018" name="Nat. Ecol. Evol.">
        <title>Pezizomycetes genomes reveal the molecular basis of ectomycorrhizal truffle lifestyle.</title>
        <authorList>
            <person name="Murat C."/>
            <person name="Payen T."/>
            <person name="Noel B."/>
            <person name="Kuo A."/>
            <person name="Morin E."/>
            <person name="Chen J."/>
            <person name="Kohler A."/>
            <person name="Krizsan K."/>
            <person name="Balestrini R."/>
            <person name="Da Silva C."/>
            <person name="Montanini B."/>
            <person name="Hainaut M."/>
            <person name="Levati E."/>
            <person name="Barry K.W."/>
            <person name="Belfiori B."/>
            <person name="Cichocki N."/>
            <person name="Clum A."/>
            <person name="Dockter R.B."/>
            <person name="Fauchery L."/>
            <person name="Guy J."/>
            <person name="Iotti M."/>
            <person name="Le Tacon F."/>
            <person name="Lindquist E.A."/>
            <person name="Lipzen A."/>
            <person name="Malagnac F."/>
            <person name="Mello A."/>
            <person name="Molinier V."/>
            <person name="Miyauchi S."/>
            <person name="Poulain J."/>
            <person name="Riccioni C."/>
            <person name="Rubini A."/>
            <person name="Sitrit Y."/>
            <person name="Splivallo R."/>
            <person name="Traeger S."/>
            <person name="Wang M."/>
            <person name="Zifcakova L."/>
            <person name="Wipf D."/>
            <person name="Zambonelli A."/>
            <person name="Paolocci F."/>
            <person name="Nowrousian M."/>
            <person name="Ottonello S."/>
            <person name="Baldrian P."/>
            <person name="Spatafora J.W."/>
            <person name="Henrissat B."/>
            <person name="Nagy L.G."/>
            <person name="Aury J.M."/>
            <person name="Wincker P."/>
            <person name="Grigoriev I.V."/>
            <person name="Bonfante P."/>
            <person name="Martin F.M."/>
        </authorList>
    </citation>
    <scope>NUCLEOTIDE SEQUENCE [LARGE SCALE GENOMIC DNA]</scope>
    <source>
        <strain evidence="13 14">RN42</strain>
    </source>
</reference>
<comment type="similarity">
    <text evidence="3">Belongs to the RBT5 family.</text>
</comment>
<dbReference type="Proteomes" id="UP000275078">
    <property type="component" value="Unassembled WGS sequence"/>
</dbReference>
<feature type="compositionally biased region" description="Polar residues" evidence="10">
    <location>
        <begin position="118"/>
        <end position="127"/>
    </location>
</feature>